<protein>
    <recommendedName>
        <fullName evidence="4">CCHC-type domain-containing protein</fullName>
    </recommendedName>
</protein>
<reference evidence="2" key="1">
    <citation type="submission" date="2022-03" db="EMBL/GenBank/DDBJ databases">
        <authorList>
            <person name="Martin H S."/>
        </authorList>
    </citation>
    <scope>NUCLEOTIDE SEQUENCE</scope>
</reference>
<accession>A0ABN8IHH5</accession>
<dbReference type="Gene3D" id="4.10.60.10">
    <property type="entry name" value="Zinc finger, CCHC-type"/>
    <property type="match status" value="1"/>
</dbReference>
<feature type="compositionally biased region" description="Basic and acidic residues" evidence="1">
    <location>
        <begin position="127"/>
        <end position="141"/>
    </location>
</feature>
<keyword evidence="3" id="KW-1185">Reference proteome</keyword>
<sequence>MLIEVIREFVIKARNLWCGSSRHIWRQCPYRNYKCDICGKIGHLKRVCSLGERHQNKSNNRRVWTSSTGSTGIRGSAHGRGTGSGVRHWQGSVRHERAHHVAEGEEEPSAPASASEGEENEGSKTGATKDEHGRLSSDRSE</sequence>
<evidence type="ECO:0000256" key="1">
    <source>
        <dbReference type="SAM" id="MobiDB-lite"/>
    </source>
</evidence>
<evidence type="ECO:0000313" key="2">
    <source>
        <dbReference type="EMBL" id="CAH2057269.1"/>
    </source>
</evidence>
<feature type="non-terminal residue" evidence="2">
    <location>
        <position position="141"/>
    </location>
</feature>
<feature type="compositionally biased region" description="Basic and acidic residues" evidence="1">
    <location>
        <begin position="93"/>
        <end position="103"/>
    </location>
</feature>
<evidence type="ECO:0000313" key="3">
    <source>
        <dbReference type="Proteomes" id="UP000837857"/>
    </source>
</evidence>
<evidence type="ECO:0008006" key="4">
    <source>
        <dbReference type="Google" id="ProtNLM"/>
    </source>
</evidence>
<dbReference type="Proteomes" id="UP000837857">
    <property type="component" value="Chromosome 24"/>
</dbReference>
<dbReference type="EMBL" id="OW152836">
    <property type="protein sequence ID" value="CAH2057269.1"/>
    <property type="molecule type" value="Genomic_DNA"/>
</dbReference>
<feature type="region of interest" description="Disordered" evidence="1">
    <location>
        <begin position="55"/>
        <end position="141"/>
    </location>
</feature>
<organism evidence="2 3">
    <name type="scientific">Iphiclides podalirius</name>
    <name type="common">scarce swallowtail</name>
    <dbReference type="NCBI Taxonomy" id="110791"/>
    <lineage>
        <taxon>Eukaryota</taxon>
        <taxon>Metazoa</taxon>
        <taxon>Ecdysozoa</taxon>
        <taxon>Arthropoda</taxon>
        <taxon>Hexapoda</taxon>
        <taxon>Insecta</taxon>
        <taxon>Pterygota</taxon>
        <taxon>Neoptera</taxon>
        <taxon>Endopterygota</taxon>
        <taxon>Lepidoptera</taxon>
        <taxon>Glossata</taxon>
        <taxon>Ditrysia</taxon>
        <taxon>Papilionoidea</taxon>
        <taxon>Papilionidae</taxon>
        <taxon>Papilioninae</taxon>
        <taxon>Iphiclides</taxon>
    </lineage>
</organism>
<proteinExistence type="predicted"/>
<feature type="compositionally biased region" description="Low complexity" evidence="1">
    <location>
        <begin position="65"/>
        <end position="76"/>
    </location>
</feature>
<gene>
    <name evidence="2" type="ORF">IPOD504_LOCUS10118</name>
</gene>
<name>A0ABN8IHH5_9NEOP</name>